<dbReference type="RefSeq" id="WP_343044235.1">
    <property type="nucleotide sequence ID" value="NZ_WTUW01000009.1"/>
</dbReference>
<dbReference type="InterPro" id="IPR020841">
    <property type="entry name" value="PKS_Beta-ketoAc_synthase_dom"/>
</dbReference>
<accession>A0A6L8WAW5</accession>
<dbReference type="Gene3D" id="3.40.47.10">
    <property type="match status" value="2"/>
</dbReference>
<dbReference type="Proteomes" id="UP000476030">
    <property type="component" value="Unassembled WGS sequence"/>
</dbReference>
<organism evidence="5 6">
    <name type="scientific">Sneathiella litorea</name>
    <dbReference type="NCBI Taxonomy" id="2606216"/>
    <lineage>
        <taxon>Bacteria</taxon>
        <taxon>Pseudomonadati</taxon>
        <taxon>Pseudomonadota</taxon>
        <taxon>Alphaproteobacteria</taxon>
        <taxon>Sneathiellales</taxon>
        <taxon>Sneathiellaceae</taxon>
        <taxon>Sneathiella</taxon>
    </lineage>
</organism>
<dbReference type="InterPro" id="IPR014030">
    <property type="entry name" value="Ketoacyl_synth_N"/>
</dbReference>
<evidence type="ECO:0000256" key="3">
    <source>
        <dbReference type="RuleBase" id="RU003694"/>
    </source>
</evidence>
<evidence type="ECO:0000313" key="6">
    <source>
        <dbReference type="Proteomes" id="UP000476030"/>
    </source>
</evidence>
<keyword evidence="6" id="KW-1185">Reference proteome</keyword>
<keyword evidence="2 3" id="KW-0808">Transferase</keyword>
<proteinExistence type="inferred from homology"/>
<dbReference type="InterPro" id="IPR018201">
    <property type="entry name" value="Ketoacyl_synth_AS"/>
</dbReference>
<dbReference type="GO" id="GO:0005829">
    <property type="term" value="C:cytosol"/>
    <property type="evidence" value="ECO:0007669"/>
    <property type="project" value="TreeGrafter"/>
</dbReference>
<dbReference type="GO" id="GO:0004315">
    <property type="term" value="F:3-oxoacyl-[acyl-carrier-protein] synthase activity"/>
    <property type="evidence" value="ECO:0007669"/>
    <property type="project" value="InterPro"/>
</dbReference>
<evidence type="ECO:0000256" key="2">
    <source>
        <dbReference type="ARBA" id="ARBA00022679"/>
    </source>
</evidence>
<dbReference type="PANTHER" id="PTHR11712">
    <property type="entry name" value="POLYKETIDE SYNTHASE-RELATED"/>
    <property type="match status" value="1"/>
</dbReference>
<dbReference type="PROSITE" id="PS52004">
    <property type="entry name" value="KS3_2"/>
    <property type="match status" value="1"/>
</dbReference>
<comment type="similarity">
    <text evidence="1 3">Belongs to the thiolase-like superfamily. Beta-ketoacyl-ACP synthases family.</text>
</comment>
<evidence type="ECO:0000313" key="5">
    <source>
        <dbReference type="EMBL" id="MZR32208.1"/>
    </source>
</evidence>
<dbReference type="CDD" id="cd00834">
    <property type="entry name" value="KAS_I_II"/>
    <property type="match status" value="1"/>
</dbReference>
<dbReference type="NCBIfam" id="NF006587">
    <property type="entry name" value="PRK09116.1"/>
    <property type="match status" value="1"/>
</dbReference>
<dbReference type="InterPro" id="IPR014031">
    <property type="entry name" value="Ketoacyl_synth_C"/>
</dbReference>
<dbReference type="InterPro" id="IPR016039">
    <property type="entry name" value="Thiolase-like"/>
</dbReference>
<dbReference type="PROSITE" id="PS00606">
    <property type="entry name" value="KS3_1"/>
    <property type="match status" value="1"/>
</dbReference>
<dbReference type="Pfam" id="PF00109">
    <property type="entry name" value="ketoacyl-synt"/>
    <property type="match status" value="1"/>
</dbReference>
<dbReference type="SMART" id="SM00825">
    <property type="entry name" value="PKS_KS"/>
    <property type="match status" value="1"/>
</dbReference>
<dbReference type="SUPFAM" id="SSF53901">
    <property type="entry name" value="Thiolase-like"/>
    <property type="match status" value="2"/>
</dbReference>
<dbReference type="FunFam" id="3.40.47.10:FF:000018">
    <property type="entry name" value="3-oxoacyl-[acyl-carrier-protein] synthase 2"/>
    <property type="match status" value="1"/>
</dbReference>
<evidence type="ECO:0000259" key="4">
    <source>
        <dbReference type="PROSITE" id="PS52004"/>
    </source>
</evidence>
<name>A0A6L8WAW5_9PROT</name>
<dbReference type="Pfam" id="PF02801">
    <property type="entry name" value="Ketoacyl-synt_C"/>
    <property type="match status" value="1"/>
</dbReference>
<comment type="caution">
    <text evidence="5">The sequence shown here is derived from an EMBL/GenBank/DDBJ whole genome shotgun (WGS) entry which is preliminary data.</text>
</comment>
<dbReference type="InterPro" id="IPR000794">
    <property type="entry name" value="Beta-ketoacyl_synthase"/>
</dbReference>
<evidence type="ECO:0000256" key="1">
    <source>
        <dbReference type="ARBA" id="ARBA00008467"/>
    </source>
</evidence>
<dbReference type="EMBL" id="WTUW01000009">
    <property type="protein sequence ID" value="MZR32208.1"/>
    <property type="molecule type" value="Genomic_DNA"/>
</dbReference>
<dbReference type="GO" id="GO:0006633">
    <property type="term" value="P:fatty acid biosynthetic process"/>
    <property type="evidence" value="ECO:0007669"/>
    <property type="project" value="InterPro"/>
</dbReference>
<dbReference type="AlphaFoldDB" id="A0A6L8WAW5"/>
<gene>
    <name evidence="5" type="ORF">GQE98_16340</name>
</gene>
<reference evidence="5 6" key="1">
    <citation type="submission" date="2019-12" db="EMBL/GenBank/DDBJ databases">
        <title>Snethiella sp. nov. sp. isolated from sea sand.</title>
        <authorList>
            <person name="Kim J."/>
            <person name="Jeong S.E."/>
            <person name="Jung H.S."/>
            <person name="Jeon C.O."/>
        </authorList>
    </citation>
    <scope>NUCLEOTIDE SEQUENCE [LARGE SCALE GENOMIC DNA]</scope>
    <source>
        <strain evidence="5 6">DP05</strain>
    </source>
</reference>
<protein>
    <submittedName>
        <fullName evidence="5">Beta-ketoacyl-ACP synthase</fullName>
    </submittedName>
</protein>
<feature type="domain" description="Ketosynthase family 3 (KS3)" evidence="4">
    <location>
        <begin position="1"/>
        <end position="406"/>
    </location>
</feature>
<dbReference type="PANTHER" id="PTHR11712:SF325">
    <property type="entry name" value="3-OXOACYL-(ACYL-CARRIER-PROTEIN) SYNTHASE II FABF"/>
    <property type="match status" value="1"/>
</dbReference>
<sequence>MQRVVVTGMGGVTSLGEDWETISAKMRNGETGIRRMESWDFYHGLNTRLAGPVEEFNVDKRYSRKALRSMGPVSKMAVYATERALEMAGLLNDPVLNSGKMGVAYGSSFGSTKPVVAFTDLMRDGHSRELTATSYVKMMSHTTAVNIGVFFGLAGRVIPTSSACTSGSQGIGYAYEAIKYGMQDLMVAGGAEELCPTMAAVFDTLYATSIKNDTPHLSPRPFDKDRDGLVIGEGAATLVLESFDHAVARGAPILAEIVGFSTNSDGRHITNPTQATMEVAIQGALDNAGLSASDIDFISGHGTATEQGDIAESQATRKVMGQDIPFHSLKGYFGHSLGACGAIEAWLGIEMMREGWFAPTVNLDTVDDACAEIDYVMGEGRKISVRHLMSNNFAFGGINSSLIFRNAAELAA</sequence>